<evidence type="ECO:0000313" key="3">
    <source>
        <dbReference type="Proteomes" id="UP001323798"/>
    </source>
</evidence>
<organism evidence="2 3">
    <name type="scientific">Microbacterium rhizosphaerae</name>
    <dbReference type="NCBI Taxonomy" id="1678237"/>
    <lineage>
        <taxon>Bacteria</taxon>
        <taxon>Bacillati</taxon>
        <taxon>Actinomycetota</taxon>
        <taxon>Actinomycetes</taxon>
        <taxon>Micrococcales</taxon>
        <taxon>Microbacteriaceae</taxon>
        <taxon>Microbacterium</taxon>
    </lineage>
</organism>
<feature type="domain" description="Glycosyltransferase 2-like" evidence="1">
    <location>
        <begin position="15"/>
        <end position="179"/>
    </location>
</feature>
<dbReference type="SUPFAM" id="SSF53448">
    <property type="entry name" value="Nucleotide-diphospho-sugar transferases"/>
    <property type="match status" value="1"/>
</dbReference>
<dbReference type="GO" id="GO:0016757">
    <property type="term" value="F:glycosyltransferase activity"/>
    <property type="evidence" value="ECO:0007669"/>
    <property type="project" value="UniProtKB-KW"/>
</dbReference>
<protein>
    <submittedName>
        <fullName evidence="2">Glycosyltransferase</fullName>
        <ecNumber evidence="2">2.4.-.-</ecNumber>
    </submittedName>
</protein>
<dbReference type="PANTHER" id="PTHR43685:SF11">
    <property type="entry name" value="GLYCOSYLTRANSFERASE TAGX-RELATED"/>
    <property type="match status" value="1"/>
</dbReference>
<sequence>MPHDDATEEARPRVSVCMAAYNGARYIEEQLRSILSELEPGDEVVVVDDASTDDTATVVEALGDPRVRLHRETRNEGYVRTFEKAMTRATGDVLMLADQDDLWVEGRRLALLVAAAKSGVAASNLVLLGTGESLRSPVTRRVWRLHSAESRHALRNEWRILAGVIPYFGCAMAVRRDVLDLVLPFPPFLTESHDLWIATVANNARAMTHVDAVTVKRRLHNENASTPRPRSIGPVLRARWMLLRAWREASRRRRSRVRTPA</sequence>
<dbReference type="InterPro" id="IPR001173">
    <property type="entry name" value="Glyco_trans_2-like"/>
</dbReference>
<reference evidence="2 3" key="1">
    <citation type="submission" date="2023-11" db="EMBL/GenBank/DDBJ databases">
        <title>Genome sequence of Microbacterium rhizosphaerae KACC 19337.</title>
        <authorList>
            <person name="Choi H."/>
            <person name="Kim S."/>
            <person name="Kim Y."/>
            <person name="Kwon S.-W."/>
            <person name="Heo J."/>
        </authorList>
    </citation>
    <scope>NUCLEOTIDE SEQUENCE [LARGE SCALE GENOMIC DNA]</scope>
    <source>
        <strain evidence="2 3">KACC 19337</strain>
    </source>
</reference>
<dbReference type="RefSeq" id="WP_320943528.1">
    <property type="nucleotide sequence ID" value="NZ_BAABEU010000004.1"/>
</dbReference>
<accession>A0ABZ0SN92</accession>
<dbReference type="Pfam" id="PF00535">
    <property type="entry name" value="Glycos_transf_2"/>
    <property type="match status" value="1"/>
</dbReference>
<keyword evidence="2" id="KW-0808">Transferase</keyword>
<dbReference type="InterPro" id="IPR029044">
    <property type="entry name" value="Nucleotide-diphossugar_trans"/>
</dbReference>
<dbReference type="EC" id="2.4.-.-" evidence="2"/>
<dbReference type="PANTHER" id="PTHR43685">
    <property type="entry name" value="GLYCOSYLTRANSFERASE"/>
    <property type="match status" value="1"/>
</dbReference>
<dbReference type="Proteomes" id="UP001323798">
    <property type="component" value="Chromosome"/>
</dbReference>
<evidence type="ECO:0000313" key="2">
    <source>
        <dbReference type="EMBL" id="WPR90824.1"/>
    </source>
</evidence>
<dbReference type="EMBL" id="CP139368">
    <property type="protein sequence ID" value="WPR90824.1"/>
    <property type="molecule type" value="Genomic_DNA"/>
</dbReference>
<name>A0ABZ0SN92_9MICO</name>
<dbReference type="InterPro" id="IPR050834">
    <property type="entry name" value="Glycosyltransf_2"/>
</dbReference>
<proteinExistence type="predicted"/>
<keyword evidence="3" id="KW-1185">Reference proteome</keyword>
<keyword evidence="2" id="KW-0328">Glycosyltransferase</keyword>
<dbReference type="Gene3D" id="3.90.550.10">
    <property type="entry name" value="Spore Coat Polysaccharide Biosynthesis Protein SpsA, Chain A"/>
    <property type="match status" value="1"/>
</dbReference>
<gene>
    <name evidence="2" type="ORF">SM116_05895</name>
</gene>
<evidence type="ECO:0000259" key="1">
    <source>
        <dbReference type="Pfam" id="PF00535"/>
    </source>
</evidence>